<dbReference type="SMART" id="SM01288">
    <property type="entry name" value="FISNA"/>
    <property type="match status" value="1"/>
</dbReference>
<sequence length="364" mass="41284">MSENEPEYYGIGTGKGNSALCSLDTSGPRSLVGTPGDPRLAYPRPEDFLAVVQQELRESLMKYGCIYEGKAEQGNQSHLNNIYTELYITEGESGPISDEHEVRKIEGSPAKRQDSQETSIDYNQLFQSNGRSKVRTVLMTGIGGAGKTVCVQKFVVDWAEGNNKDVDLVFVLPFRDLRELEEGREYSLLELVHEFHQEVTNRDKLRRALHKKVLFIFDGLDESSYPLDFQRNKRLTDVAKPASVDMLLTNLIKGTLLPSALVWITSRPAAASRIPPKCIHKVVEVRGFNDQQKEEYFKNKFRDREDISNRMISRVKSSRSLYIMCHIPVFCWVTATVLEGVTDETEIPTTLTGMYTDFLKIQTK</sequence>
<keyword evidence="2" id="KW-0677">Repeat</keyword>
<feature type="domain" description="NACHT" evidence="3">
    <location>
        <begin position="135"/>
        <end position="270"/>
    </location>
</feature>
<evidence type="ECO:0000313" key="4">
    <source>
        <dbReference type="EMBL" id="KAG7491350.1"/>
    </source>
</evidence>
<keyword evidence="1" id="KW-0433">Leucine-rich repeat</keyword>
<dbReference type="PROSITE" id="PS50837">
    <property type="entry name" value="NACHT"/>
    <property type="match status" value="1"/>
</dbReference>
<dbReference type="PANTHER" id="PTHR24106">
    <property type="entry name" value="NACHT, LRR AND CARD DOMAINS-CONTAINING"/>
    <property type="match status" value="1"/>
</dbReference>
<name>A0A9D3TGY1_MEGAT</name>
<evidence type="ECO:0000313" key="5">
    <source>
        <dbReference type="Proteomes" id="UP001046870"/>
    </source>
</evidence>
<comment type="caution">
    <text evidence="4">The sequence shown here is derived from an EMBL/GenBank/DDBJ whole genome shotgun (WGS) entry which is preliminary data.</text>
</comment>
<dbReference type="InterPro" id="IPR007111">
    <property type="entry name" value="NACHT_NTPase"/>
</dbReference>
<proteinExistence type="predicted"/>
<dbReference type="FunFam" id="3.40.50.300:FF:000210">
    <property type="entry name" value="Si:dkey-16p6.1"/>
    <property type="match status" value="1"/>
</dbReference>
<dbReference type="Proteomes" id="UP001046870">
    <property type="component" value="Chromosome 1"/>
</dbReference>
<keyword evidence="5" id="KW-1185">Reference proteome</keyword>
<dbReference type="SUPFAM" id="SSF52540">
    <property type="entry name" value="P-loop containing nucleoside triphosphate hydrolases"/>
    <property type="match status" value="1"/>
</dbReference>
<accession>A0A9D3TGY1</accession>
<evidence type="ECO:0000259" key="3">
    <source>
        <dbReference type="PROSITE" id="PS50837"/>
    </source>
</evidence>
<gene>
    <name evidence="4" type="ORF">MATL_G00002700</name>
</gene>
<evidence type="ECO:0000256" key="1">
    <source>
        <dbReference type="ARBA" id="ARBA00022614"/>
    </source>
</evidence>
<evidence type="ECO:0000256" key="2">
    <source>
        <dbReference type="ARBA" id="ARBA00022737"/>
    </source>
</evidence>
<dbReference type="Pfam" id="PF05729">
    <property type="entry name" value="NACHT"/>
    <property type="match status" value="1"/>
</dbReference>
<protein>
    <recommendedName>
        <fullName evidence="3">NACHT domain-containing protein</fullName>
    </recommendedName>
</protein>
<reference evidence="4" key="1">
    <citation type="submission" date="2021-01" db="EMBL/GenBank/DDBJ databases">
        <authorList>
            <person name="Zahm M."/>
            <person name="Roques C."/>
            <person name="Cabau C."/>
            <person name="Klopp C."/>
            <person name="Donnadieu C."/>
            <person name="Jouanno E."/>
            <person name="Lampietro C."/>
            <person name="Louis A."/>
            <person name="Herpin A."/>
            <person name="Echchiki A."/>
            <person name="Berthelot C."/>
            <person name="Parey E."/>
            <person name="Roest-Crollius H."/>
            <person name="Braasch I."/>
            <person name="Postlethwait J."/>
            <person name="Bobe J."/>
            <person name="Montfort J."/>
            <person name="Bouchez O."/>
            <person name="Begum T."/>
            <person name="Mejri S."/>
            <person name="Adams A."/>
            <person name="Chen W.-J."/>
            <person name="Guiguen Y."/>
        </authorList>
    </citation>
    <scope>NUCLEOTIDE SEQUENCE</scope>
    <source>
        <strain evidence="4">YG-15Mar2019-1</strain>
        <tissue evidence="4">Brain</tissue>
    </source>
</reference>
<dbReference type="Pfam" id="PF14484">
    <property type="entry name" value="FISNA"/>
    <property type="match status" value="1"/>
</dbReference>
<dbReference type="InterPro" id="IPR027417">
    <property type="entry name" value="P-loop_NTPase"/>
</dbReference>
<dbReference type="AlphaFoldDB" id="A0A9D3TGY1"/>
<organism evidence="4 5">
    <name type="scientific">Megalops atlanticus</name>
    <name type="common">Tarpon</name>
    <name type="synonym">Clupea gigantea</name>
    <dbReference type="NCBI Taxonomy" id="7932"/>
    <lineage>
        <taxon>Eukaryota</taxon>
        <taxon>Metazoa</taxon>
        <taxon>Chordata</taxon>
        <taxon>Craniata</taxon>
        <taxon>Vertebrata</taxon>
        <taxon>Euteleostomi</taxon>
        <taxon>Actinopterygii</taxon>
        <taxon>Neopterygii</taxon>
        <taxon>Teleostei</taxon>
        <taxon>Elopiformes</taxon>
        <taxon>Megalopidae</taxon>
        <taxon>Megalops</taxon>
    </lineage>
</organism>
<dbReference type="OrthoDB" id="120976at2759"/>
<dbReference type="InterPro" id="IPR029495">
    <property type="entry name" value="NACHT-assoc"/>
</dbReference>
<dbReference type="InterPro" id="IPR051261">
    <property type="entry name" value="NLR"/>
</dbReference>
<dbReference type="Gene3D" id="3.40.50.300">
    <property type="entry name" value="P-loop containing nucleotide triphosphate hydrolases"/>
    <property type="match status" value="1"/>
</dbReference>
<dbReference type="EMBL" id="JAFDVH010000001">
    <property type="protein sequence ID" value="KAG7491350.1"/>
    <property type="molecule type" value="Genomic_DNA"/>
</dbReference>